<feature type="coiled-coil region" evidence="1">
    <location>
        <begin position="167"/>
        <end position="194"/>
    </location>
</feature>
<dbReference type="Proteomes" id="UP001195769">
    <property type="component" value="Unassembled WGS sequence"/>
</dbReference>
<accession>A0AAD4EGS6</accession>
<evidence type="ECO:0000313" key="4">
    <source>
        <dbReference type="Proteomes" id="UP001195769"/>
    </source>
</evidence>
<name>A0AAD4EGS6_9AGAM</name>
<gene>
    <name evidence="3" type="ORF">F5891DRAFT_1182921</name>
</gene>
<dbReference type="GeneID" id="64660529"/>
<evidence type="ECO:0000313" key="3">
    <source>
        <dbReference type="EMBL" id="KAG1905855.1"/>
    </source>
</evidence>
<dbReference type="RefSeq" id="XP_041231430.1">
    <property type="nucleotide sequence ID" value="XM_041366231.1"/>
</dbReference>
<dbReference type="EMBL" id="JABBWK010000006">
    <property type="protein sequence ID" value="KAG1905855.1"/>
    <property type="molecule type" value="Genomic_DNA"/>
</dbReference>
<sequence length="325" mass="36501">MAPTEAATSDVEMIVEGDEEMDLDYLPSNEDEASDSDSELDLEIEDHPTDSPTMASGSSLTTRLISVGLQSKFGPARLPMVLSYDDVINSNREDLWRNIQFLYGQNKTLFKLYSMQSARLAAAEAHCTLTSHQVSMLNEWLANKTQKKRQKLKKINARFVTHPELKEAFEAEEIERTEKEKVDAEKAAQKKAENDLRLSRIEEDIKTKVFDGSLSSYKRKDDLIIIAGALSLPRDRTMIELTARIKDFLAGNPECASQPRFVGLLGGKRASAVTASAASNLSQPQNFSTQPPHPNHKLYNPPTTMYQYLHPHTAFPSPQHHFTQH</sequence>
<comment type="caution">
    <text evidence="3">The sequence shown here is derived from an EMBL/GenBank/DDBJ whole genome shotgun (WGS) entry which is preliminary data.</text>
</comment>
<keyword evidence="1" id="KW-0175">Coiled coil</keyword>
<proteinExistence type="predicted"/>
<dbReference type="AlphaFoldDB" id="A0AAD4EGS6"/>
<feature type="compositionally biased region" description="Polar residues" evidence="2">
    <location>
        <begin position="276"/>
        <end position="290"/>
    </location>
</feature>
<organism evidence="3 4">
    <name type="scientific">Suillus fuscotomentosus</name>
    <dbReference type="NCBI Taxonomy" id="1912939"/>
    <lineage>
        <taxon>Eukaryota</taxon>
        <taxon>Fungi</taxon>
        <taxon>Dikarya</taxon>
        <taxon>Basidiomycota</taxon>
        <taxon>Agaricomycotina</taxon>
        <taxon>Agaricomycetes</taxon>
        <taxon>Agaricomycetidae</taxon>
        <taxon>Boletales</taxon>
        <taxon>Suillineae</taxon>
        <taxon>Suillaceae</taxon>
        <taxon>Suillus</taxon>
    </lineage>
</organism>
<evidence type="ECO:0000256" key="1">
    <source>
        <dbReference type="SAM" id="Coils"/>
    </source>
</evidence>
<keyword evidence="4" id="KW-1185">Reference proteome</keyword>
<feature type="region of interest" description="Disordered" evidence="2">
    <location>
        <begin position="1"/>
        <end position="58"/>
    </location>
</feature>
<feature type="region of interest" description="Disordered" evidence="2">
    <location>
        <begin position="276"/>
        <end position="301"/>
    </location>
</feature>
<evidence type="ECO:0000256" key="2">
    <source>
        <dbReference type="SAM" id="MobiDB-lite"/>
    </source>
</evidence>
<protein>
    <submittedName>
        <fullName evidence="3">Uncharacterized protein</fullName>
    </submittedName>
</protein>
<feature type="compositionally biased region" description="Acidic residues" evidence="2">
    <location>
        <begin position="13"/>
        <end position="44"/>
    </location>
</feature>
<reference evidence="3" key="1">
    <citation type="journal article" date="2020" name="New Phytol.">
        <title>Comparative genomics reveals dynamic genome evolution in host specialist ectomycorrhizal fungi.</title>
        <authorList>
            <person name="Lofgren L.A."/>
            <person name="Nguyen N.H."/>
            <person name="Vilgalys R."/>
            <person name="Ruytinx J."/>
            <person name="Liao H.L."/>
            <person name="Branco S."/>
            <person name="Kuo A."/>
            <person name="LaButti K."/>
            <person name="Lipzen A."/>
            <person name="Andreopoulos W."/>
            <person name="Pangilinan J."/>
            <person name="Riley R."/>
            <person name="Hundley H."/>
            <person name="Na H."/>
            <person name="Barry K."/>
            <person name="Grigoriev I.V."/>
            <person name="Stajich J.E."/>
            <person name="Kennedy P.G."/>
        </authorList>
    </citation>
    <scope>NUCLEOTIDE SEQUENCE</scope>
    <source>
        <strain evidence="3">FC203</strain>
    </source>
</reference>